<dbReference type="EMBL" id="CP002207">
    <property type="protein sequence ID" value="ADP32788.1"/>
    <property type="molecule type" value="Genomic_DNA"/>
</dbReference>
<protein>
    <submittedName>
        <fullName evidence="1">Lipoprotein</fullName>
    </submittedName>
</protein>
<dbReference type="PROSITE" id="PS51257">
    <property type="entry name" value="PROKAR_LIPOPROTEIN"/>
    <property type="match status" value="1"/>
</dbReference>
<sequence>MVKLKCAFIFFSAILLSGCLYPEERKVENAIPYEEQLKQVQSAVDKFKEANGGLLPIQTKDMKTPIYQKYPIDFNRLAPRYIAEPPSSAFESGGDYQYVLVDVENNPSVKLIDLKMAEKIRDIKLRVKMYKEQQGYPPYEDVLSRDLFTLDAKKLGVKHALTVTSPISGASLPLMIGGDGDIYADYRIDLADCIKQSKKDLKPGAEIQDIIWEETPFVPAFSVKYTVNEKQEPVFLENDMKQE</sequence>
<keyword evidence="1" id="KW-0449">Lipoprotein</keyword>
<dbReference type="Proteomes" id="UP000006867">
    <property type="component" value="Chromosome"/>
</dbReference>
<evidence type="ECO:0000313" key="2">
    <source>
        <dbReference type="Proteomes" id="UP000006867"/>
    </source>
</evidence>
<organism evidence="1 2">
    <name type="scientific">Bacillus atrophaeus (strain 1942)</name>
    <dbReference type="NCBI Taxonomy" id="720555"/>
    <lineage>
        <taxon>Bacteria</taxon>
        <taxon>Bacillati</taxon>
        <taxon>Bacillota</taxon>
        <taxon>Bacilli</taxon>
        <taxon>Bacillales</taxon>
        <taxon>Bacillaceae</taxon>
        <taxon>Bacillus</taxon>
    </lineage>
</organism>
<evidence type="ECO:0000313" key="1">
    <source>
        <dbReference type="EMBL" id="ADP32788.1"/>
    </source>
</evidence>
<reference evidence="1 2" key="1">
    <citation type="journal article" date="2011" name="Front. Microbiol.">
        <title>Genomic signatures of strain selection and enhancement in Bacillus atrophaeus var. globigii, a historical biowarfare simulant.</title>
        <authorList>
            <person name="Gibbons H.S."/>
            <person name="Broomall S.M."/>
            <person name="McNew L.A."/>
            <person name="Daligault H."/>
            <person name="Chapman C."/>
            <person name="Bruce D."/>
            <person name="Karavis M."/>
            <person name="Krepps M."/>
            <person name="McGregor P.A."/>
            <person name="Hong C."/>
            <person name="Park K.H."/>
            <person name="Akmal A."/>
            <person name="Feldman A."/>
            <person name="Lin J.S."/>
            <person name="Chang W.E."/>
            <person name="Higgs B.W."/>
            <person name="Demirev P."/>
            <person name="Lindquist J."/>
            <person name="Liem A."/>
            <person name="Fochler E."/>
            <person name="Read T.D."/>
            <person name="Tapia R."/>
            <person name="Johnson S."/>
            <person name="Bishop-Lilly K.A."/>
            <person name="Detter C."/>
            <person name="Han C."/>
            <person name="Sozhamannan S."/>
            <person name="Rosenzweig C.N."/>
            <person name="Skowronski E.W."/>
        </authorList>
    </citation>
    <scope>NUCLEOTIDE SEQUENCE [LARGE SCALE GENOMIC DNA]</scope>
    <source>
        <strain evidence="1 2">1942</strain>
    </source>
</reference>
<proteinExistence type="predicted"/>
<accession>A0ABN3ZA50</accession>
<dbReference type="RefSeq" id="WP_004429749.1">
    <property type="nucleotide sequence ID" value="NC_014639.1"/>
</dbReference>
<gene>
    <name evidence="1" type="ordered locus">BATR1942_09275</name>
</gene>
<keyword evidence="2" id="KW-1185">Reference proteome</keyword>
<name>A0ABN3ZA50_BACA1</name>